<feature type="compositionally biased region" description="Low complexity" evidence="1">
    <location>
        <begin position="70"/>
        <end position="96"/>
    </location>
</feature>
<reference evidence="3" key="1">
    <citation type="submission" date="2014-04" db="EMBL/GenBank/DDBJ databases">
        <title>Evolutionary Origins and Diversification of the Mycorrhizal Mutualists.</title>
        <authorList>
            <consortium name="DOE Joint Genome Institute"/>
            <consortium name="Mycorrhizal Genomics Consortium"/>
            <person name="Kohler A."/>
            <person name="Kuo A."/>
            <person name="Nagy L.G."/>
            <person name="Floudas D."/>
            <person name="Copeland A."/>
            <person name="Barry K.W."/>
            <person name="Cichocki N."/>
            <person name="Veneault-Fourrey C."/>
            <person name="LaButti K."/>
            <person name="Lindquist E.A."/>
            <person name="Lipzen A."/>
            <person name="Lundell T."/>
            <person name="Morin E."/>
            <person name="Murat C."/>
            <person name="Riley R."/>
            <person name="Ohm R."/>
            <person name="Sun H."/>
            <person name="Tunlid A."/>
            <person name="Henrissat B."/>
            <person name="Grigoriev I.V."/>
            <person name="Hibbett D.S."/>
            <person name="Martin F."/>
        </authorList>
    </citation>
    <scope>NUCLEOTIDE SEQUENCE [LARGE SCALE GENOMIC DNA]</scope>
    <source>
        <strain evidence="3">FD-334 SS-4</strain>
    </source>
</reference>
<evidence type="ECO:0000256" key="1">
    <source>
        <dbReference type="SAM" id="MobiDB-lite"/>
    </source>
</evidence>
<protein>
    <submittedName>
        <fullName evidence="2">Uncharacterized protein</fullName>
    </submittedName>
</protein>
<dbReference type="Proteomes" id="UP000054270">
    <property type="component" value="Unassembled WGS sequence"/>
</dbReference>
<proteinExistence type="predicted"/>
<name>A0A0D2MHF0_HYPSF</name>
<evidence type="ECO:0000313" key="3">
    <source>
        <dbReference type="Proteomes" id="UP000054270"/>
    </source>
</evidence>
<dbReference type="AlphaFoldDB" id="A0A0D2MHF0"/>
<dbReference type="EMBL" id="KN817545">
    <property type="protein sequence ID" value="KJA23073.1"/>
    <property type="molecule type" value="Genomic_DNA"/>
</dbReference>
<sequence>MSWCVAGGTVLPRGWQPALMPPGGNKMCTGRQAAARSEERIRNARTRGACDHSQAPADARTRSGILISPAHASHGAGCSAGADAEEAPASASWDPPGDWNRSRPRRISAAPEGPQRRLGVSRLQPRRRGSMVAIRIQAPTAGPRMRAVFFAGWSA</sequence>
<feature type="region of interest" description="Disordered" evidence="1">
    <location>
        <begin position="35"/>
        <end position="125"/>
    </location>
</feature>
<evidence type="ECO:0000313" key="2">
    <source>
        <dbReference type="EMBL" id="KJA23073.1"/>
    </source>
</evidence>
<organism evidence="2 3">
    <name type="scientific">Hypholoma sublateritium (strain FD-334 SS-4)</name>
    <dbReference type="NCBI Taxonomy" id="945553"/>
    <lineage>
        <taxon>Eukaryota</taxon>
        <taxon>Fungi</taxon>
        <taxon>Dikarya</taxon>
        <taxon>Basidiomycota</taxon>
        <taxon>Agaricomycotina</taxon>
        <taxon>Agaricomycetes</taxon>
        <taxon>Agaricomycetidae</taxon>
        <taxon>Agaricales</taxon>
        <taxon>Agaricineae</taxon>
        <taxon>Strophariaceae</taxon>
        <taxon>Hypholoma</taxon>
    </lineage>
</organism>
<keyword evidence="3" id="KW-1185">Reference proteome</keyword>
<gene>
    <name evidence="2" type="ORF">HYPSUDRAFT_201632</name>
</gene>
<accession>A0A0D2MHF0</accession>